<evidence type="ECO:0000259" key="1">
    <source>
        <dbReference type="Pfam" id="PF00665"/>
    </source>
</evidence>
<dbReference type="InterPro" id="IPR012337">
    <property type="entry name" value="RNaseH-like_sf"/>
</dbReference>
<name>A0A6H1UHC0_9GAMM</name>
<dbReference type="InterPro" id="IPR001584">
    <property type="entry name" value="Integrase_cat-core"/>
</dbReference>
<dbReference type="InterPro" id="IPR036397">
    <property type="entry name" value="RNaseH_sf"/>
</dbReference>
<feature type="domain" description="Integrase catalytic" evidence="1">
    <location>
        <begin position="15"/>
        <end position="75"/>
    </location>
</feature>
<evidence type="ECO:0000313" key="3">
    <source>
        <dbReference type="Proteomes" id="UP000501602"/>
    </source>
</evidence>
<protein>
    <submittedName>
        <fullName evidence="2">Transposase family protein</fullName>
    </submittedName>
</protein>
<sequence>MKKRHNLFYEMEIKRPEQALVSDTTYVRSDEGVHYLSLVTDAYSRRIMGYELSHEMKAEDTAKALNRAVRSWSYSDECIHHFA</sequence>
<accession>A0A6H1UHC0</accession>
<gene>
    <name evidence="2" type="ORF">HER31_12885</name>
</gene>
<dbReference type="GO" id="GO:0003676">
    <property type="term" value="F:nucleic acid binding"/>
    <property type="evidence" value="ECO:0007669"/>
    <property type="project" value="InterPro"/>
</dbReference>
<keyword evidence="3" id="KW-1185">Reference proteome</keyword>
<reference evidence="2 3" key="1">
    <citation type="submission" date="2020-04" db="EMBL/GenBank/DDBJ databases">
        <title>Ferrimonas sp. S7 isolated from sea water.</title>
        <authorList>
            <person name="Bae S.S."/>
            <person name="Baek K."/>
        </authorList>
    </citation>
    <scope>NUCLEOTIDE SEQUENCE [LARGE SCALE GENOMIC DNA]</scope>
    <source>
        <strain evidence="2 3">S7</strain>
    </source>
</reference>
<organism evidence="2 3">
    <name type="scientific">Ferrimonas lipolytica</name>
    <dbReference type="NCBI Taxonomy" id="2724191"/>
    <lineage>
        <taxon>Bacteria</taxon>
        <taxon>Pseudomonadati</taxon>
        <taxon>Pseudomonadota</taxon>
        <taxon>Gammaproteobacteria</taxon>
        <taxon>Alteromonadales</taxon>
        <taxon>Ferrimonadaceae</taxon>
        <taxon>Ferrimonas</taxon>
    </lineage>
</organism>
<proteinExistence type="predicted"/>
<dbReference type="EMBL" id="CP051180">
    <property type="protein sequence ID" value="QIZ77713.1"/>
    <property type="molecule type" value="Genomic_DNA"/>
</dbReference>
<dbReference type="PANTHER" id="PTHR46889:SF5">
    <property type="entry name" value="INTEGRASE PROTEIN"/>
    <property type="match status" value="1"/>
</dbReference>
<dbReference type="Proteomes" id="UP000501602">
    <property type="component" value="Chromosome"/>
</dbReference>
<evidence type="ECO:0000313" key="2">
    <source>
        <dbReference type="EMBL" id="QIZ77713.1"/>
    </source>
</evidence>
<dbReference type="AlphaFoldDB" id="A0A6H1UHC0"/>
<dbReference type="RefSeq" id="WP_168660972.1">
    <property type="nucleotide sequence ID" value="NZ_CP051180.1"/>
</dbReference>
<dbReference type="PANTHER" id="PTHR46889">
    <property type="entry name" value="TRANSPOSASE INSF FOR INSERTION SEQUENCE IS3B-RELATED"/>
    <property type="match status" value="1"/>
</dbReference>
<dbReference type="SUPFAM" id="SSF53098">
    <property type="entry name" value="Ribonuclease H-like"/>
    <property type="match status" value="1"/>
</dbReference>
<dbReference type="Gene3D" id="3.30.420.10">
    <property type="entry name" value="Ribonuclease H-like superfamily/Ribonuclease H"/>
    <property type="match status" value="1"/>
</dbReference>
<dbReference type="Pfam" id="PF00665">
    <property type="entry name" value="rve"/>
    <property type="match status" value="1"/>
</dbReference>
<dbReference type="InterPro" id="IPR050900">
    <property type="entry name" value="Transposase_IS3/IS150/IS904"/>
</dbReference>
<dbReference type="KEGG" id="fes:HER31_12885"/>
<dbReference type="GO" id="GO:0015074">
    <property type="term" value="P:DNA integration"/>
    <property type="evidence" value="ECO:0007669"/>
    <property type="project" value="InterPro"/>
</dbReference>